<keyword evidence="4 7" id="KW-0812">Transmembrane</keyword>
<feature type="transmembrane region" description="Helical" evidence="7">
    <location>
        <begin position="34"/>
        <end position="55"/>
    </location>
</feature>
<dbReference type="PANTHER" id="PTHR33778:SF1">
    <property type="entry name" value="MAGNESIUM TRANSPORTER YHID-RELATED"/>
    <property type="match status" value="1"/>
</dbReference>
<dbReference type="RefSeq" id="WP_152756692.1">
    <property type="nucleotide sequence ID" value="NZ_WHLY01000002.1"/>
</dbReference>
<evidence type="ECO:0000256" key="7">
    <source>
        <dbReference type="SAM" id="Phobius"/>
    </source>
</evidence>
<sequence length="210" mass="23598">MEFYSEEIIKLLISFAAGAVIGFEREYRSKPAGLRTLILISLGSTLFTIISIRIGGDPSRIAANVVTGIGFLGGGIIFREADRIVGTTTAATIWVTAALGVCVGSGHYDLTVVCFFLLLFSLVVMNFVEKKFINFKNQARNYRIVSLYHHKMLKHYEELFEDYGLKVKRGKQNRSGDRISGSWLLEGSEKEHEKLTKRLLNDPEIIELDF</sequence>
<reference evidence="9 10" key="1">
    <citation type="submission" date="2019-10" db="EMBL/GenBank/DDBJ databases">
        <title>Draft Genome Sequence of Cytophagaceae sp. SJW1-29.</title>
        <authorList>
            <person name="Choi A."/>
        </authorList>
    </citation>
    <scope>NUCLEOTIDE SEQUENCE [LARGE SCALE GENOMIC DNA]</scope>
    <source>
        <strain evidence="9 10">SJW1-29</strain>
    </source>
</reference>
<gene>
    <name evidence="9" type="ORF">GBK04_02910</name>
</gene>
<dbReference type="PANTHER" id="PTHR33778">
    <property type="entry name" value="PROTEIN MGTC"/>
    <property type="match status" value="1"/>
</dbReference>
<evidence type="ECO:0000256" key="5">
    <source>
        <dbReference type="ARBA" id="ARBA00022989"/>
    </source>
</evidence>
<dbReference type="InterPro" id="IPR003416">
    <property type="entry name" value="MgtC/SapB/SrpB/YhiD_fam"/>
</dbReference>
<evidence type="ECO:0000256" key="4">
    <source>
        <dbReference type="ARBA" id="ARBA00022692"/>
    </source>
</evidence>
<dbReference type="PRINTS" id="PR01837">
    <property type="entry name" value="MGTCSAPBPROT"/>
</dbReference>
<feature type="transmembrane region" description="Helical" evidence="7">
    <location>
        <begin position="85"/>
        <end position="104"/>
    </location>
</feature>
<keyword evidence="10" id="KW-1185">Reference proteome</keyword>
<evidence type="ECO:0000259" key="8">
    <source>
        <dbReference type="Pfam" id="PF02308"/>
    </source>
</evidence>
<feature type="transmembrane region" description="Helical" evidence="7">
    <location>
        <begin position="61"/>
        <end position="78"/>
    </location>
</feature>
<dbReference type="EMBL" id="WHLY01000002">
    <property type="protein sequence ID" value="MPR32323.1"/>
    <property type="molecule type" value="Genomic_DNA"/>
</dbReference>
<comment type="similarity">
    <text evidence="2">Belongs to the MgtC/SapB family.</text>
</comment>
<proteinExistence type="inferred from homology"/>
<keyword evidence="3" id="KW-1003">Cell membrane</keyword>
<evidence type="ECO:0000256" key="2">
    <source>
        <dbReference type="ARBA" id="ARBA00009298"/>
    </source>
</evidence>
<dbReference type="Proteomes" id="UP000479293">
    <property type="component" value="Unassembled WGS sequence"/>
</dbReference>
<evidence type="ECO:0000256" key="6">
    <source>
        <dbReference type="ARBA" id="ARBA00023136"/>
    </source>
</evidence>
<feature type="transmembrane region" description="Helical" evidence="7">
    <location>
        <begin position="110"/>
        <end position="128"/>
    </location>
</feature>
<feature type="domain" description="MgtC/SapB/SrpB/YhiD N-terminal" evidence="8">
    <location>
        <begin position="11"/>
        <end position="130"/>
    </location>
</feature>
<name>A0A7C9BDS7_9BACT</name>
<dbReference type="InterPro" id="IPR049177">
    <property type="entry name" value="MgtC_SapB_SrpB_YhiD_N"/>
</dbReference>
<organism evidence="9 10">
    <name type="scientific">Salmonirosea aquatica</name>
    <dbReference type="NCBI Taxonomy" id="2654236"/>
    <lineage>
        <taxon>Bacteria</taxon>
        <taxon>Pseudomonadati</taxon>
        <taxon>Bacteroidota</taxon>
        <taxon>Cytophagia</taxon>
        <taxon>Cytophagales</taxon>
        <taxon>Spirosomataceae</taxon>
        <taxon>Salmonirosea</taxon>
    </lineage>
</organism>
<comment type="caution">
    <text evidence="9">The sequence shown here is derived from an EMBL/GenBank/DDBJ whole genome shotgun (WGS) entry which is preliminary data.</text>
</comment>
<protein>
    <submittedName>
        <fullName evidence="9">MgtC/SapB family protein</fullName>
    </submittedName>
</protein>
<evidence type="ECO:0000256" key="1">
    <source>
        <dbReference type="ARBA" id="ARBA00004651"/>
    </source>
</evidence>
<evidence type="ECO:0000313" key="9">
    <source>
        <dbReference type="EMBL" id="MPR32323.1"/>
    </source>
</evidence>
<evidence type="ECO:0000256" key="3">
    <source>
        <dbReference type="ARBA" id="ARBA00022475"/>
    </source>
</evidence>
<accession>A0A7C9BDS7</accession>
<comment type="subcellular location">
    <subcellularLocation>
        <location evidence="1">Cell membrane</location>
        <topology evidence="1">Multi-pass membrane protein</topology>
    </subcellularLocation>
</comment>
<keyword evidence="6 7" id="KW-0472">Membrane</keyword>
<dbReference type="GO" id="GO:0005886">
    <property type="term" value="C:plasma membrane"/>
    <property type="evidence" value="ECO:0007669"/>
    <property type="project" value="UniProtKB-SubCell"/>
</dbReference>
<dbReference type="AlphaFoldDB" id="A0A7C9BDS7"/>
<keyword evidence="5 7" id="KW-1133">Transmembrane helix</keyword>
<evidence type="ECO:0000313" key="10">
    <source>
        <dbReference type="Proteomes" id="UP000479293"/>
    </source>
</evidence>
<dbReference type="Pfam" id="PF02308">
    <property type="entry name" value="MgtC"/>
    <property type="match status" value="1"/>
</dbReference>